<dbReference type="OrthoDB" id="5795902at2759"/>
<keyword evidence="4 8" id="KW-0378">Hydrolase</keyword>
<evidence type="ECO:0000256" key="6">
    <source>
        <dbReference type="SAM" id="MobiDB-lite"/>
    </source>
</evidence>
<dbReference type="AlphaFoldDB" id="A0A165QXN4"/>
<evidence type="ECO:0000256" key="4">
    <source>
        <dbReference type="ARBA" id="ARBA00022801"/>
    </source>
</evidence>
<keyword evidence="9" id="KW-1185">Reference proteome</keyword>
<dbReference type="GO" id="GO:0004557">
    <property type="term" value="F:alpha-galactosidase activity"/>
    <property type="evidence" value="ECO:0007669"/>
    <property type="project" value="UniProtKB-EC"/>
</dbReference>
<dbReference type="Proteomes" id="UP000077266">
    <property type="component" value="Unassembled WGS sequence"/>
</dbReference>
<comment type="similarity">
    <text evidence="2">Belongs to the glycosyl hydrolase 27 family.</text>
</comment>
<dbReference type="Gene3D" id="3.20.20.70">
    <property type="entry name" value="Aldolase class I"/>
    <property type="match status" value="1"/>
</dbReference>
<dbReference type="PANTHER" id="PTHR11452">
    <property type="entry name" value="ALPHA-GALACTOSIDASE/ALPHA-N-ACETYLGALACTOSAMINIDASE"/>
    <property type="match status" value="1"/>
</dbReference>
<evidence type="ECO:0000256" key="5">
    <source>
        <dbReference type="ARBA" id="ARBA00023295"/>
    </source>
</evidence>
<feature type="compositionally biased region" description="Polar residues" evidence="6">
    <location>
        <begin position="393"/>
        <end position="410"/>
    </location>
</feature>
<dbReference type="EC" id="3.2.1.22" evidence="3"/>
<name>A0A165QXN4_EXIGL</name>
<comment type="catalytic activity">
    <reaction evidence="1">
        <text>Hydrolysis of terminal, non-reducing alpha-D-galactose residues in alpha-D-galactosides, including galactose oligosaccharides, galactomannans and galactolipids.</text>
        <dbReference type="EC" id="3.2.1.22"/>
    </reaction>
</comment>
<dbReference type="InParanoid" id="A0A165QXN4"/>
<feature type="signal peptide" evidence="7">
    <location>
        <begin position="1"/>
        <end position="22"/>
    </location>
</feature>
<dbReference type="GO" id="GO:0005975">
    <property type="term" value="P:carbohydrate metabolic process"/>
    <property type="evidence" value="ECO:0007669"/>
    <property type="project" value="InterPro"/>
</dbReference>
<dbReference type="InterPro" id="IPR002241">
    <property type="entry name" value="Glyco_hydro_27"/>
</dbReference>
<evidence type="ECO:0000313" key="8">
    <source>
        <dbReference type="EMBL" id="KZW04212.1"/>
    </source>
</evidence>
<gene>
    <name evidence="8" type="ORF">EXIGLDRAFT_828128</name>
</gene>
<organism evidence="8 9">
    <name type="scientific">Exidia glandulosa HHB12029</name>
    <dbReference type="NCBI Taxonomy" id="1314781"/>
    <lineage>
        <taxon>Eukaryota</taxon>
        <taxon>Fungi</taxon>
        <taxon>Dikarya</taxon>
        <taxon>Basidiomycota</taxon>
        <taxon>Agaricomycotina</taxon>
        <taxon>Agaricomycetes</taxon>
        <taxon>Auriculariales</taxon>
        <taxon>Exidiaceae</taxon>
        <taxon>Exidia</taxon>
    </lineage>
</organism>
<evidence type="ECO:0000313" key="9">
    <source>
        <dbReference type="Proteomes" id="UP000077266"/>
    </source>
</evidence>
<protein>
    <recommendedName>
        <fullName evidence="3">alpha-galactosidase</fullName>
        <ecNumber evidence="3">3.2.1.22</ecNumber>
    </recommendedName>
</protein>
<feature type="chain" id="PRO_5007865399" description="alpha-galactosidase" evidence="7">
    <location>
        <begin position="23"/>
        <end position="503"/>
    </location>
</feature>
<keyword evidence="7" id="KW-0732">Signal</keyword>
<proteinExistence type="inferred from homology"/>
<evidence type="ECO:0000256" key="3">
    <source>
        <dbReference type="ARBA" id="ARBA00012755"/>
    </source>
</evidence>
<evidence type="ECO:0000256" key="1">
    <source>
        <dbReference type="ARBA" id="ARBA00001255"/>
    </source>
</evidence>
<dbReference type="EMBL" id="KV425882">
    <property type="protein sequence ID" value="KZW04212.1"/>
    <property type="molecule type" value="Genomic_DNA"/>
</dbReference>
<keyword evidence="5" id="KW-0326">Glycosidase</keyword>
<accession>A0A165QXN4</accession>
<evidence type="ECO:0000256" key="7">
    <source>
        <dbReference type="SAM" id="SignalP"/>
    </source>
</evidence>
<dbReference type="InterPro" id="IPR017853">
    <property type="entry name" value="GH"/>
</dbReference>
<evidence type="ECO:0000256" key="2">
    <source>
        <dbReference type="ARBA" id="ARBA00009743"/>
    </source>
</evidence>
<dbReference type="SUPFAM" id="SSF51445">
    <property type="entry name" value="(Trans)glycosidases"/>
    <property type="match status" value="1"/>
</dbReference>
<sequence length="503" mass="55586">MRRQFSLAVAAVFLSNTRFAWAAPLDTTTVQARQSTIYVPFYDATANKHTSPARGWNSFGLQANKALYGPAGFDFNDYHFAQQCDNMVVQDGYDYICSIDSGWSKNGGDKYARIEPDESIFSWFGFKGLADHLHNNKMKLGVYLLPGAFESDKDTIIEGTNITLGSVLDMDQPWFSLRRSFKWEMDGVQQWHDSVVKYLASLGVDMIKLDYLTPGSPDAGQDLPTDTSPSATKFHNAILNYGNGMRLDLSWKLSRDAPYWSVWQNSADSLRLDQDINNGGQQTFTSWSTVQRAIENYRIFINQQALDSSRQGQGIHIRPDMDNTYYANPESMSGLTDVQRYTMAIHWIGAGANLITGGDLTHMDDLGKMLMYDDEVISVADFTSQWPMRPLNPDNTPNPGGSNASQTQAWISGPNGNGTAVVVLANYGPDEGQAGFGNGDKDNKLVTVSLNTLGIGESQWFVRRVLGGGGSGGGDHDDIGVATEKIESWLGPNESVMYKLEKQ</sequence>
<dbReference type="InterPro" id="IPR013785">
    <property type="entry name" value="Aldolase_TIM"/>
</dbReference>
<reference evidence="8 9" key="1">
    <citation type="journal article" date="2016" name="Mol. Biol. Evol.">
        <title>Comparative Genomics of Early-Diverging Mushroom-Forming Fungi Provides Insights into the Origins of Lignocellulose Decay Capabilities.</title>
        <authorList>
            <person name="Nagy L.G."/>
            <person name="Riley R."/>
            <person name="Tritt A."/>
            <person name="Adam C."/>
            <person name="Daum C."/>
            <person name="Floudas D."/>
            <person name="Sun H."/>
            <person name="Yadav J.S."/>
            <person name="Pangilinan J."/>
            <person name="Larsson K.H."/>
            <person name="Matsuura K."/>
            <person name="Barry K."/>
            <person name="Labutti K."/>
            <person name="Kuo R."/>
            <person name="Ohm R.A."/>
            <person name="Bhattacharya S.S."/>
            <person name="Shirouzu T."/>
            <person name="Yoshinaga Y."/>
            <person name="Martin F.M."/>
            <person name="Grigoriev I.V."/>
            <person name="Hibbett D.S."/>
        </authorList>
    </citation>
    <scope>NUCLEOTIDE SEQUENCE [LARGE SCALE GENOMIC DNA]</scope>
    <source>
        <strain evidence="8 9">HHB12029</strain>
    </source>
</reference>
<feature type="region of interest" description="Disordered" evidence="6">
    <location>
        <begin position="391"/>
        <end position="412"/>
    </location>
</feature>
<dbReference type="PANTHER" id="PTHR11452:SF33">
    <property type="entry name" value="ALPHA-GALACTOSIDASE 2"/>
    <property type="match status" value="1"/>
</dbReference>